<dbReference type="PROSITE" id="PS51319">
    <property type="entry name" value="TFIIS_N"/>
    <property type="match status" value="1"/>
</dbReference>
<dbReference type="InterPro" id="IPR017923">
    <property type="entry name" value="TFIIS_N"/>
</dbReference>
<protein>
    <submittedName>
        <fullName evidence="18">Transcription elongation factor A2</fullName>
    </submittedName>
</protein>
<feature type="domain" description="TFIIS-type" evidence="15">
    <location>
        <begin position="330"/>
        <end position="370"/>
    </location>
</feature>
<keyword evidence="6" id="KW-0862">Zinc</keyword>
<dbReference type="PANTHER" id="PTHR11477">
    <property type="entry name" value="TRANSCRIPTION FACTOR S-II ZINC FINGER DOMAIN-CONTAINING PROTEIN"/>
    <property type="match status" value="1"/>
</dbReference>
<proteinExistence type="inferred from homology"/>
<dbReference type="CDD" id="cd00183">
    <property type="entry name" value="TFIIS_I"/>
    <property type="match status" value="1"/>
</dbReference>
<accession>A0A8D1C433</accession>
<dbReference type="Ensembl" id="ENSSSCT00040055721.1">
    <property type="protein sequence ID" value="ENSSSCP00040023158.1"/>
    <property type="gene ID" value="ENSSSCG00040041677.1"/>
</dbReference>
<dbReference type="GO" id="GO:0003677">
    <property type="term" value="F:DNA binding"/>
    <property type="evidence" value="ECO:0007669"/>
    <property type="project" value="UniProtKB-KW"/>
</dbReference>
<evidence type="ECO:0000256" key="8">
    <source>
        <dbReference type="ARBA" id="ARBA00023125"/>
    </source>
</evidence>
<dbReference type="GO" id="GO:0008270">
    <property type="term" value="F:zinc ion binding"/>
    <property type="evidence" value="ECO:0007669"/>
    <property type="project" value="UniProtKB-KW"/>
</dbReference>
<evidence type="ECO:0000256" key="12">
    <source>
        <dbReference type="PROSITE-ProRule" id="PRU00472"/>
    </source>
</evidence>
<evidence type="ECO:0000313" key="19">
    <source>
        <dbReference type="Proteomes" id="UP000694570"/>
    </source>
</evidence>
<dbReference type="InterPro" id="IPR035441">
    <property type="entry name" value="TFIIS/LEDGF_dom_sf"/>
</dbReference>
<feature type="compositionally biased region" description="Basic and acidic residues" evidence="14">
    <location>
        <begin position="175"/>
        <end position="189"/>
    </location>
</feature>
<dbReference type="Ensembl" id="ENSSSCT00055013316.1">
    <property type="protein sequence ID" value="ENSSSCP00055010468.1"/>
    <property type="gene ID" value="ENSSSCG00055006886.1"/>
</dbReference>
<dbReference type="Gene3D" id="2.20.25.10">
    <property type="match status" value="1"/>
</dbReference>
<evidence type="ECO:0000259" key="17">
    <source>
        <dbReference type="PROSITE" id="PS51321"/>
    </source>
</evidence>
<dbReference type="Proteomes" id="UP000694724">
    <property type="component" value="Unplaced"/>
</dbReference>
<feature type="domain" description="TFIIS N-terminal" evidence="16">
    <location>
        <begin position="79"/>
        <end position="156"/>
    </location>
</feature>
<dbReference type="AlphaFoldDB" id="A0A8D1C433"/>
<evidence type="ECO:0000256" key="14">
    <source>
        <dbReference type="SAM" id="MobiDB-lite"/>
    </source>
</evidence>
<dbReference type="Proteomes" id="UP000694722">
    <property type="component" value="Unplaced"/>
</dbReference>
<dbReference type="SMART" id="SM00510">
    <property type="entry name" value="TFS2M"/>
    <property type="match status" value="1"/>
</dbReference>
<dbReference type="SUPFAM" id="SSF46942">
    <property type="entry name" value="Elongation factor TFIIS domain 2"/>
    <property type="match status" value="1"/>
</dbReference>
<dbReference type="Gene3D" id="1.10.472.30">
    <property type="entry name" value="Transcription elongation factor S-II, central domain"/>
    <property type="match status" value="1"/>
</dbReference>
<dbReference type="InterPro" id="IPR003617">
    <property type="entry name" value="TFIIS/CRSP70_N_sub"/>
</dbReference>
<feature type="region of interest" description="Disordered" evidence="14">
    <location>
        <begin position="24"/>
        <end position="43"/>
    </location>
</feature>
<dbReference type="Pfam" id="PF08711">
    <property type="entry name" value="Med26"/>
    <property type="match status" value="1"/>
</dbReference>
<dbReference type="PANTHER" id="PTHR11477:SF3">
    <property type="entry name" value="TRANSCRIPTION ELONGATION FACTOR A PROTEIN 2"/>
    <property type="match status" value="1"/>
</dbReference>
<evidence type="ECO:0000256" key="1">
    <source>
        <dbReference type="ARBA" id="ARBA00004123"/>
    </source>
</evidence>
<dbReference type="NCBIfam" id="TIGR01385">
    <property type="entry name" value="TFSII"/>
    <property type="match status" value="1"/>
</dbReference>
<comment type="similarity">
    <text evidence="2">Belongs to the TFS-II family.</text>
</comment>
<dbReference type="Proteomes" id="UP000694570">
    <property type="component" value="Unplaced"/>
</dbReference>
<dbReference type="Ensembl" id="ENSSSCT00045042836.1">
    <property type="protein sequence ID" value="ENSSSCP00045029749.1"/>
    <property type="gene ID" value="ENSSSCG00045025135.1"/>
</dbReference>
<dbReference type="Proteomes" id="UP000694728">
    <property type="component" value="Unplaced"/>
</dbReference>
<keyword evidence="10 13" id="KW-0539">Nucleus</keyword>
<evidence type="ECO:0000256" key="4">
    <source>
        <dbReference type="ARBA" id="ARBA00022723"/>
    </source>
</evidence>
<evidence type="ECO:0000256" key="3">
    <source>
        <dbReference type="ARBA" id="ARBA00022553"/>
    </source>
</evidence>
<dbReference type="FunFam" id="1.20.930.10:FF:000002">
    <property type="entry name" value="Transcription elongation factor A (SII), 1"/>
    <property type="match status" value="1"/>
</dbReference>
<dbReference type="FunFam" id="2.20.25.10:FF:000001">
    <property type="entry name" value="Probable Transcription elongation factor S-II"/>
    <property type="match status" value="1"/>
</dbReference>
<keyword evidence="9" id="KW-0804">Transcription</keyword>
<feature type="domain" description="TFIIS central" evidence="17">
    <location>
        <begin position="211"/>
        <end position="327"/>
    </location>
</feature>
<keyword evidence="5 12" id="KW-0863">Zinc-finger</keyword>
<evidence type="ECO:0000256" key="13">
    <source>
        <dbReference type="PROSITE-ProRule" id="PRU00649"/>
    </source>
</evidence>
<dbReference type="PROSITE" id="PS51133">
    <property type="entry name" value="ZF_TFIIS_2"/>
    <property type="match status" value="1"/>
</dbReference>
<comment type="function">
    <text evidence="11">Necessary for efficient RNA polymerase II transcription elongation past template-encoded arresting sites. The arresting sites in DNA have the property of trapping a certain fraction of elongating RNA polymerases that pass through, resulting in locked ternary complexes. Cleavage of the nascent transcript by S-II allows the resumption of elongation from the new 3'-terminus.</text>
</comment>
<keyword evidence="8" id="KW-0238">DNA-binding</keyword>
<dbReference type="Proteomes" id="UP000694725">
    <property type="component" value="Unplaced"/>
</dbReference>
<feature type="compositionally biased region" description="Polar residues" evidence="14">
    <location>
        <begin position="426"/>
        <end position="435"/>
    </location>
</feature>
<feature type="region of interest" description="Disordered" evidence="14">
    <location>
        <begin position="370"/>
        <end position="467"/>
    </location>
</feature>
<evidence type="ECO:0000313" key="18">
    <source>
        <dbReference type="Ensembl" id="ENSSSCP00030016236.1"/>
    </source>
</evidence>
<evidence type="ECO:0000256" key="9">
    <source>
        <dbReference type="ARBA" id="ARBA00023163"/>
    </source>
</evidence>
<sequence length="467" mass="49634">MGRARAWLAGGGTTCPRMQRGAAGAGSLNGGSPAHGGAASAAAGAGGCGGRGWGLGRKAEAGAAGAGGAAPEAMMGKEEEIARIARRLDKMVTKKSADGAVDLLRELKTMPVTLHLLQSTRVGMSVNALRKQSSDEEVVTLAKSLIKSWKKLLDASDAKARERRRGGPLPTSSKEASEAKDPSRKRPELPRVPATPRITTFPPVPVTCDAVRNKCREMLTAALQTDHDHTAVGADCERLSAQIEECIFRAVGNTDMKYKNRVRSRLSNLKDAKNPGLRRSVLCGAITPQQIAVMTSEEMASDELKEIRKAMTKEAIREHQMARTGGTQTDLFTCGKCRKKNCTYTQVQTRSSDEPMTTFVVCNECGNRWKGPAWRSPPLPPASDAPTPTSRNGPRAPLTSDPKARWGREGPGSLWAPPWLPKGRALQQQDSSQTAGGPPARSGGRLAPGAPDRLGPGAQRLPCDSQG</sequence>
<dbReference type="Pfam" id="PF07500">
    <property type="entry name" value="TFIIS_M"/>
    <property type="match status" value="1"/>
</dbReference>
<evidence type="ECO:0000256" key="11">
    <source>
        <dbReference type="ARBA" id="ARBA00025408"/>
    </source>
</evidence>
<dbReference type="GO" id="GO:0006368">
    <property type="term" value="P:transcription elongation by RNA polymerase II"/>
    <property type="evidence" value="ECO:0007669"/>
    <property type="project" value="InterPro"/>
</dbReference>
<dbReference type="SUPFAM" id="SSF57783">
    <property type="entry name" value="Zinc beta-ribbon"/>
    <property type="match status" value="1"/>
</dbReference>
<dbReference type="PROSITE" id="PS00466">
    <property type="entry name" value="ZF_TFIIS_1"/>
    <property type="match status" value="1"/>
</dbReference>
<dbReference type="Ensembl" id="ENSSSCT00065022120.1">
    <property type="protein sequence ID" value="ENSSSCP00065008987.1"/>
    <property type="gene ID" value="ENSSSCG00065016659.1"/>
</dbReference>
<dbReference type="InterPro" id="IPR006289">
    <property type="entry name" value="TFSII"/>
</dbReference>
<keyword evidence="3" id="KW-0597">Phosphoprotein</keyword>
<gene>
    <name evidence="18" type="primary">TCEA2</name>
</gene>
<feature type="region of interest" description="Disordered" evidence="14">
    <location>
        <begin position="157"/>
        <end position="200"/>
    </location>
</feature>
<reference evidence="18" key="1">
    <citation type="submission" date="2025-05" db="UniProtKB">
        <authorList>
            <consortium name="Ensembl"/>
        </authorList>
    </citation>
    <scope>IDENTIFICATION</scope>
</reference>
<dbReference type="CDD" id="cd13749">
    <property type="entry name" value="Zn-ribbon_TFIIS"/>
    <property type="match status" value="1"/>
</dbReference>
<evidence type="ECO:0000256" key="7">
    <source>
        <dbReference type="ARBA" id="ARBA00023015"/>
    </source>
</evidence>
<name>A0A8D1C433_PIG</name>
<keyword evidence="7" id="KW-0805">Transcription regulation</keyword>
<evidence type="ECO:0000259" key="15">
    <source>
        <dbReference type="PROSITE" id="PS51133"/>
    </source>
</evidence>
<comment type="subcellular location">
    <subcellularLocation>
        <location evidence="1 13">Nucleus</location>
    </subcellularLocation>
</comment>
<dbReference type="PROSITE" id="PS51321">
    <property type="entry name" value="TFIIS_CENTRAL"/>
    <property type="match status" value="1"/>
</dbReference>
<evidence type="ECO:0000256" key="10">
    <source>
        <dbReference type="ARBA" id="ARBA00023242"/>
    </source>
</evidence>
<dbReference type="SUPFAM" id="SSF47676">
    <property type="entry name" value="Conserved domain common to transcription factors TFIIS, elongin A, CRSP70"/>
    <property type="match status" value="1"/>
</dbReference>
<dbReference type="InterPro" id="IPR001222">
    <property type="entry name" value="Znf_TFIIS"/>
</dbReference>
<feature type="compositionally biased region" description="Low complexity" evidence="14">
    <location>
        <begin position="30"/>
        <end position="43"/>
    </location>
</feature>
<dbReference type="Gene3D" id="1.20.930.10">
    <property type="entry name" value="Conserved domain common to transcription factors TFIIS, elongin A, CRSP70"/>
    <property type="match status" value="1"/>
</dbReference>
<evidence type="ECO:0000256" key="6">
    <source>
        <dbReference type="ARBA" id="ARBA00022833"/>
    </source>
</evidence>
<dbReference type="InterPro" id="IPR003618">
    <property type="entry name" value="TFIIS_cen_dom"/>
</dbReference>
<evidence type="ECO:0000259" key="16">
    <source>
        <dbReference type="PROSITE" id="PS51319"/>
    </source>
</evidence>
<dbReference type="InterPro" id="IPR036575">
    <property type="entry name" value="TFIIS_cen_dom_sf"/>
</dbReference>
<dbReference type="GO" id="GO:0005634">
    <property type="term" value="C:nucleus"/>
    <property type="evidence" value="ECO:0007669"/>
    <property type="project" value="UniProtKB-SubCell"/>
</dbReference>
<evidence type="ECO:0000256" key="5">
    <source>
        <dbReference type="ARBA" id="ARBA00022771"/>
    </source>
</evidence>
<dbReference type="Ensembl" id="ENSSSCT00030035599.1">
    <property type="protein sequence ID" value="ENSSSCP00030016236.1"/>
    <property type="gene ID" value="ENSSSCG00030025494.1"/>
</dbReference>
<dbReference type="SMART" id="SM00440">
    <property type="entry name" value="ZnF_C2C2"/>
    <property type="match status" value="1"/>
</dbReference>
<organism evidence="18 19">
    <name type="scientific">Sus scrofa</name>
    <name type="common">Pig</name>
    <dbReference type="NCBI Taxonomy" id="9823"/>
    <lineage>
        <taxon>Eukaryota</taxon>
        <taxon>Metazoa</taxon>
        <taxon>Chordata</taxon>
        <taxon>Craniata</taxon>
        <taxon>Vertebrata</taxon>
        <taxon>Euteleostomi</taxon>
        <taxon>Mammalia</taxon>
        <taxon>Eutheria</taxon>
        <taxon>Laurasiatheria</taxon>
        <taxon>Artiodactyla</taxon>
        <taxon>Suina</taxon>
        <taxon>Suidae</taxon>
        <taxon>Sus</taxon>
    </lineage>
</organism>
<dbReference type="Pfam" id="PF01096">
    <property type="entry name" value="Zn_ribbon_TFIIS"/>
    <property type="match status" value="1"/>
</dbReference>
<evidence type="ECO:0000256" key="2">
    <source>
        <dbReference type="ARBA" id="ARBA00009647"/>
    </source>
</evidence>
<keyword evidence="4" id="KW-0479">Metal-binding</keyword>
<dbReference type="SMART" id="SM00509">
    <property type="entry name" value="TFS2N"/>
    <property type="match status" value="1"/>
</dbReference>